<reference evidence="8 9" key="1">
    <citation type="submission" date="2019-06" db="EMBL/GenBank/DDBJ databases">
        <title>Sequencing the genomes of 1000 actinobacteria strains.</title>
        <authorList>
            <person name="Klenk H.-P."/>
        </authorList>
    </citation>
    <scope>NUCLEOTIDE SEQUENCE [LARGE SCALE GENOMIC DNA]</scope>
    <source>
        <strain evidence="8 9">DSM 45511</strain>
    </source>
</reference>
<dbReference type="PROSITE" id="PS00070">
    <property type="entry name" value="ALDEHYDE_DEHYDR_CYS"/>
    <property type="match status" value="1"/>
</dbReference>
<comment type="similarity">
    <text evidence="1 6">Belongs to the aldehyde dehydrogenase family.</text>
</comment>
<evidence type="ECO:0000256" key="5">
    <source>
        <dbReference type="PROSITE-ProRule" id="PRU10007"/>
    </source>
</evidence>
<dbReference type="InterPro" id="IPR015590">
    <property type="entry name" value="Aldehyde_DH_dom"/>
</dbReference>
<evidence type="ECO:0000256" key="3">
    <source>
        <dbReference type="ARBA" id="ARBA00023027"/>
    </source>
</evidence>
<evidence type="ECO:0000313" key="8">
    <source>
        <dbReference type="EMBL" id="TQM37598.1"/>
    </source>
</evidence>
<dbReference type="OrthoDB" id="6882680at2"/>
<gene>
    <name evidence="8" type="ORF">FB388_4815</name>
</gene>
<dbReference type="FunFam" id="3.40.309.10:FF:000012">
    <property type="entry name" value="Betaine aldehyde dehydrogenase"/>
    <property type="match status" value="1"/>
</dbReference>
<dbReference type="AlphaFoldDB" id="A0A543FUT4"/>
<comment type="caution">
    <text evidence="8">The sequence shown here is derived from an EMBL/GenBank/DDBJ whole genome shotgun (WGS) entry which is preliminary data.</text>
</comment>
<dbReference type="InterPro" id="IPR016160">
    <property type="entry name" value="Ald_DH_CS_CYS"/>
</dbReference>
<dbReference type="Gene3D" id="3.40.309.10">
    <property type="entry name" value="Aldehyde Dehydrogenase, Chain A, domain 2"/>
    <property type="match status" value="1"/>
</dbReference>
<evidence type="ECO:0000256" key="6">
    <source>
        <dbReference type="RuleBase" id="RU003345"/>
    </source>
</evidence>
<evidence type="ECO:0000256" key="4">
    <source>
        <dbReference type="ARBA" id="ARBA00037921"/>
    </source>
</evidence>
<keyword evidence="3" id="KW-0520">NAD</keyword>
<accession>A0A543FUT4</accession>
<dbReference type="InterPro" id="IPR016161">
    <property type="entry name" value="Ald_DH/histidinol_DH"/>
</dbReference>
<keyword evidence="9" id="KW-1185">Reference proteome</keyword>
<organism evidence="8 9">
    <name type="scientific">Pseudonocardia cypriaca</name>
    <dbReference type="NCBI Taxonomy" id="882449"/>
    <lineage>
        <taxon>Bacteria</taxon>
        <taxon>Bacillati</taxon>
        <taxon>Actinomycetota</taxon>
        <taxon>Actinomycetes</taxon>
        <taxon>Pseudonocardiales</taxon>
        <taxon>Pseudonocardiaceae</taxon>
        <taxon>Pseudonocardia</taxon>
    </lineage>
</organism>
<evidence type="ECO:0000259" key="7">
    <source>
        <dbReference type="Pfam" id="PF00171"/>
    </source>
</evidence>
<name>A0A543FUT4_9PSEU</name>
<dbReference type="PANTHER" id="PTHR43860">
    <property type="entry name" value="BETAINE ALDEHYDE DEHYDROGENASE"/>
    <property type="match status" value="1"/>
</dbReference>
<feature type="domain" description="Aldehyde dehydrogenase" evidence="7">
    <location>
        <begin position="10"/>
        <end position="479"/>
    </location>
</feature>
<evidence type="ECO:0000256" key="1">
    <source>
        <dbReference type="ARBA" id="ARBA00009986"/>
    </source>
</evidence>
<dbReference type="GO" id="GO:0016620">
    <property type="term" value="F:oxidoreductase activity, acting on the aldehyde or oxo group of donors, NAD or NADP as acceptor"/>
    <property type="evidence" value="ECO:0007669"/>
    <property type="project" value="InterPro"/>
</dbReference>
<proteinExistence type="inferred from homology"/>
<protein>
    <submittedName>
        <fullName evidence="8">Betaine-aldehyde dehydrogenase</fullName>
    </submittedName>
</protein>
<dbReference type="InterPro" id="IPR016163">
    <property type="entry name" value="Ald_DH_C"/>
</dbReference>
<dbReference type="RefSeq" id="WP_142104397.1">
    <property type="nucleotide sequence ID" value="NZ_VFPH01000002.1"/>
</dbReference>
<dbReference type="FunFam" id="3.40.605.10:FF:000007">
    <property type="entry name" value="NAD/NADP-dependent betaine aldehyde dehydrogenase"/>
    <property type="match status" value="1"/>
</dbReference>
<comment type="pathway">
    <text evidence="4">Amine and polyamine biosynthesis; betaine biosynthesis via choline pathway; betaine from betaine aldehyde: step 1/1.</text>
</comment>
<dbReference type="Gene3D" id="3.40.605.10">
    <property type="entry name" value="Aldehyde Dehydrogenase, Chain A, domain 1"/>
    <property type="match status" value="1"/>
</dbReference>
<evidence type="ECO:0000256" key="2">
    <source>
        <dbReference type="ARBA" id="ARBA00023002"/>
    </source>
</evidence>
<dbReference type="PROSITE" id="PS00687">
    <property type="entry name" value="ALDEHYDE_DEHYDR_GLU"/>
    <property type="match status" value="1"/>
</dbReference>
<dbReference type="InterPro" id="IPR016162">
    <property type="entry name" value="Ald_DH_N"/>
</dbReference>
<dbReference type="PANTHER" id="PTHR43860:SF2">
    <property type="entry name" value="BETAINE ALDEHYDE DEHYDROGENASE-RELATED"/>
    <property type="match status" value="1"/>
</dbReference>
<sequence>MPTLYIDGTWTSGSGGSDEVVNPFDASVIEAVDQAGPDDVERAVAAARRAFDTGPWPRTPAAERAALLRRVADLLVRDKEEIARTETLDTGKTLVESRIDVDDVTAVFRYYADLADKDSGRLVDTGKPAVVSRVVHEPVGVCVLITPWNYPLLQLSWKVAPALAAGNTIVIKPSEVTPLTSVLLVRLLEEAGAPQGVVNILLGDGRSVGAPLTEHPGVDMVSFTGGLATGQAIVRAGASTVKRVAVELGGKNPNIVFADSVRTDGDFETVVDNAVTAVFLHAGQVCSAGARLIVEDALHDDLVAEIGRRAERIRLGNGLDEGTESGPLVSAAQRTKIEDFVASAHDEGARLVAGGHRPEEPDLQKGFFYRPTVFADVHRGMRVIREETFGPILTVERFRTEEEAIALGNDTEYGLSGGVWTGDAGRAERVARALRHGTVWINDFGPYVPAAEWGGMKRSGNGRELGPTGLAEYQEHKHIWHNTEPAPARWFVS</sequence>
<dbReference type="EMBL" id="VFPH01000002">
    <property type="protein sequence ID" value="TQM37598.1"/>
    <property type="molecule type" value="Genomic_DNA"/>
</dbReference>
<feature type="active site" evidence="5">
    <location>
        <position position="247"/>
    </location>
</feature>
<dbReference type="SUPFAM" id="SSF53720">
    <property type="entry name" value="ALDH-like"/>
    <property type="match status" value="1"/>
</dbReference>
<keyword evidence="2 6" id="KW-0560">Oxidoreductase</keyword>
<dbReference type="InterPro" id="IPR029510">
    <property type="entry name" value="Ald_DH_CS_GLU"/>
</dbReference>
<dbReference type="Proteomes" id="UP000319818">
    <property type="component" value="Unassembled WGS sequence"/>
</dbReference>
<dbReference type="Pfam" id="PF00171">
    <property type="entry name" value="Aldedh"/>
    <property type="match status" value="1"/>
</dbReference>
<evidence type="ECO:0000313" key="9">
    <source>
        <dbReference type="Proteomes" id="UP000319818"/>
    </source>
</evidence>